<sequence>MMNMFSSPTPYANAQSSTHPTSTNQVHCEATGPLNLNINSSLQDKKFHWPPATIKAECSVADPGGLFTQFPEAMSLCNPLNGMPPKSSILTSADPKTKASVCGMPTTVKPETNVCDPFAFGVQSSHTDVDGVAQAKLESPTGISFEQ</sequence>
<dbReference type="EMBL" id="KL599317">
    <property type="protein sequence ID" value="KER18599.1"/>
    <property type="molecule type" value="Genomic_DNA"/>
</dbReference>
<evidence type="ECO:0000313" key="3">
    <source>
        <dbReference type="Proteomes" id="UP000054324"/>
    </source>
</evidence>
<reference evidence="2 3" key="1">
    <citation type="submission" date="2013-11" db="EMBL/GenBank/DDBJ databases">
        <title>Opisthorchis viverrini - life in the bile duct.</title>
        <authorList>
            <person name="Young N.D."/>
            <person name="Nagarajan N."/>
            <person name="Lin S.J."/>
            <person name="Korhonen P.K."/>
            <person name="Jex A.R."/>
            <person name="Hall R.S."/>
            <person name="Safavi-Hemami H."/>
            <person name="Kaewkong W."/>
            <person name="Bertrand D."/>
            <person name="Gao S."/>
            <person name="Seet Q."/>
            <person name="Wongkham S."/>
            <person name="Teh B.T."/>
            <person name="Wongkham C."/>
            <person name="Intapan P.M."/>
            <person name="Maleewong W."/>
            <person name="Yang X."/>
            <person name="Hu M."/>
            <person name="Wang Z."/>
            <person name="Hofmann A."/>
            <person name="Sternberg P.W."/>
            <person name="Tan P."/>
            <person name="Wang J."/>
            <person name="Gasser R.B."/>
        </authorList>
    </citation>
    <scope>NUCLEOTIDE SEQUENCE [LARGE SCALE GENOMIC DNA]</scope>
</reference>
<dbReference type="GeneID" id="20330114"/>
<keyword evidence="3" id="KW-1185">Reference proteome</keyword>
<evidence type="ECO:0000256" key="1">
    <source>
        <dbReference type="SAM" id="MobiDB-lite"/>
    </source>
</evidence>
<feature type="compositionally biased region" description="Polar residues" evidence="1">
    <location>
        <begin position="1"/>
        <end position="26"/>
    </location>
</feature>
<evidence type="ECO:0000313" key="2">
    <source>
        <dbReference type="EMBL" id="KER18599.1"/>
    </source>
</evidence>
<protein>
    <submittedName>
        <fullName evidence="2">Uncharacterized protein</fullName>
    </submittedName>
</protein>
<dbReference type="Proteomes" id="UP000054324">
    <property type="component" value="Unassembled WGS sequence"/>
</dbReference>
<gene>
    <name evidence="2" type="ORF">T265_15949</name>
</gene>
<accession>A0A074ZTN7</accession>
<proteinExistence type="predicted"/>
<organism evidence="2 3">
    <name type="scientific">Opisthorchis viverrini</name>
    <name type="common">Southeast Asian liver fluke</name>
    <dbReference type="NCBI Taxonomy" id="6198"/>
    <lineage>
        <taxon>Eukaryota</taxon>
        <taxon>Metazoa</taxon>
        <taxon>Spiralia</taxon>
        <taxon>Lophotrochozoa</taxon>
        <taxon>Platyhelminthes</taxon>
        <taxon>Trematoda</taxon>
        <taxon>Digenea</taxon>
        <taxon>Opisthorchiida</taxon>
        <taxon>Opisthorchiata</taxon>
        <taxon>Opisthorchiidae</taxon>
        <taxon>Opisthorchis</taxon>
    </lineage>
</organism>
<dbReference type="CTD" id="20330114"/>
<feature type="non-terminal residue" evidence="2">
    <location>
        <position position="147"/>
    </location>
</feature>
<dbReference type="KEGG" id="ovi:T265_15949"/>
<dbReference type="RefSeq" id="XP_009177654.1">
    <property type="nucleotide sequence ID" value="XM_009179390.1"/>
</dbReference>
<feature type="region of interest" description="Disordered" evidence="1">
    <location>
        <begin position="1"/>
        <end position="27"/>
    </location>
</feature>
<name>A0A074ZTN7_OPIVI</name>
<dbReference type="AlphaFoldDB" id="A0A074ZTN7"/>